<proteinExistence type="predicted"/>
<dbReference type="InterPro" id="IPR001279">
    <property type="entry name" value="Metallo-B-lactamas"/>
</dbReference>
<dbReference type="PANTHER" id="PTHR43084:SF1">
    <property type="entry name" value="PERSULFIDE DIOXYGENASE ETHE1, MITOCHONDRIAL"/>
    <property type="match status" value="1"/>
</dbReference>
<dbReference type="CDD" id="cd07724">
    <property type="entry name" value="POD-like_MBL-fold"/>
    <property type="match status" value="1"/>
</dbReference>
<dbReference type="GO" id="GO:0016787">
    <property type="term" value="F:hydrolase activity"/>
    <property type="evidence" value="ECO:0007669"/>
    <property type="project" value="UniProtKB-KW"/>
</dbReference>
<dbReference type="Pfam" id="PF00753">
    <property type="entry name" value="Lactamase_B"/>
    <property type="match status" value="1"/>
</dbReference>
<dbReference type="SMART" id="SM00849">
    <property type="entry name" value="Lactamase_B"/>
    <property type="match status" value="1"/>
</dbReference>
<dbReference type="InterPro" id="IPR001763">
    <property type="entry name" value="Rhodanese-like_dom"/>
</dbReference>
<dbReference type="Proteomes" id="UP000612362">
    <property type="component" value="Unassembled WGS sequence"/>
</dbReference>
<dbReference type="FunFam" id="3.40.250.10:FF:000049">
    <property type="entry name" value="Phage shock protein E"/>
    <property type="match status" value="1"/>
</dbReference>
<organism evidence="3 4">
    <name type="scientific">Ktedonospora formicarum</name>
    <dbReference type="NCBI Taxonomy" id="2778364"/>
    <lineage>
        <taxon>Bacteria</taxon>
        <taxon>Bacillati</taxon>
        <taxon>Chloroflexota</taxon>
        <taxon>Ktedonobacteria</taxon>
        <taxon>Ktedonobacterales</taxon>
        <taxon>Ktedonobacteraceae</taxon>
        <taxon>Ktedonospora</taxon>
    </lineage>
</organism>
<dbReference type="GO" id="GO:0050313">
    <property type="term" value="F:sulfur dioxygenase activity"/>
    <property type="evidence" value="ECO:0007669"/>
    <property type="project" value="InterPro"/>
</dbReference>
<gene>
    <name evidence="3" type="ORF">KSX_05360</name>
</gene>
<dbReference type="GO" id="GO:0046872">
    <property type="term" value="F:metal ion binding"/>
    <property type="evidence" value="ECO:0007669"/>
    <property type="project" value="UniProtKB-KW"/>
</dbReference>
<accession>A0A8J3MQ91</accession>
<dbReference type="InterPro" id="IPR036866">
    <property type="entry name" value="RibonucZ/Hydroxyglut_hydro"/>
</dbReference>
<protein>
    <submittedName>
        <fullName evidence="3">MBL fold hydrolase</fullName>
    </submittedName>
</protein>
<dbReference type="Gene3D" id="3.60.15.10">
    <property type="entry name" value="Ribonuclease Z/Hydroxyacylglutathione hydrolase-like"/>
    <property type="match status" value="1"/>
</dbReference>
<dbReference type="Pfam" id="PF00581">
    <property type="entry name" value="Rhodanese"/>
    <property type="match status" value="2"/>
</dbReference>
<dbReference type="SUPFAM" id="SSF52821">
    <property type="entry name" value="Rhodanese/Cell cycle control phosphatase"/>
    <property type="match status" value="2"/>
</dbReference>
<dbReference type="Gene3D" id="3.40.250.10">
    <property type="entry name" value="Rhodanese-like domain"/>
    <property type="match status" value="2"/>
</dbReference>
<dbReference type="InterPro" id="IPR036873">
    <property type="entry name" value="Rhodanese-like_dom_sf"/>
</dbReference>
<evidence type="ECO:0000313" key="3">
    <source>
        <dbReference type="EMBL" id="GHO42373.1"/>
    </source>
</evidence>
<evidence type="ECO:0000256" key="1">
    <source>
        <dbReference type="ARBA" id="ARBA00022723"/>
    </source>
</evidence>
<dbReference type="GO" id="GO:0006749">
    <property type="term" value="P:glutathione metabolic process"/>
    <property type="evidence" value="ECO:0007669"/>
    <property type="project" value="InterPro"/>
</dbReference>
<dbReference type="InterPro" id="IPR051682">
    <property type="entry name" value="Mito_Persulfide_Diox"/>
</dbReference>
<dbReference type="GO" id="GO:0070813">
    <property type="term" value="P:hydrogen sulfide metabolic process"/>
    <property type="evidence" value="ECO:0007669"/>
    <property type="project" value="TreeGrafter"/>
</dbReference>
<dbReference type="CDD" id="cd00158">
    <property type="entry name" value="RHOD"/>
    <property type="match status" value="1"/>
</dbReference>
<keyword evidence="1" id="KW-0479">Metal-binding</keyword>
<name>A0A8J3MQ91_9CHLR</name>
<dbReference type="AlphaFoldDB" id="A0A8J3MQ91"/>
<keyword evidence="3" id="KW-0378">Hydrolase</keyword>
<dbReference type="SMART" id="SM00450">
    <property type="entry name" value="RHOD"/>
    <property type="match status" value="2"/>
</dbReference>
<sequence>MILRTFYDEDLAQTSYLIGCSATGEALVIDPNCRFDQYMSFARSKNLRIVAVTETHIHADFVSGARELASLTGARLYLSDEGPAEWKYVYAASAGASLLKDGDTFTIGNVRLQALHTPGHTPEHLSFLLTDTASADAPMGLFSGDFLFVGDVGRPDLLERVAGLSGTMDAGARQLFRSLQKIRKLPDYLQIWPGHGAGSPCGRALGEVPQSTLGYERRFNWAFREQDEGLFVQAVLARQPEPPTYFTQMKRVNKDGPEPVGLRLSLPELPFTDLKDYLDEEACVVDIRSAEEYASGHIPGTLNLPLHASFLTWAGWLLPYDRPLLFIGDHAVAIQAQKKLVLIGLTFTGGYWPPTCIEEWRNRYGTIEQVAQIEVSELRQQVAQGDIYILDVRNADEYAQGHIEGAHNIPLGHLEQHLQELPIDRTIAIHCQSGLRSAIALSVLATHGIQRCVNVCGGFNAWVQAGYVS</sequence>
<keyword evidence="4" id="KW-1185">Reference proteome</keyword>
<evidence type="ECO:0000259" key="2">
    <source>
        <dbReference type="PROSITE" id="PS50206"/>
    </source>
</evidence>
<dbReference type="PROSITE" id="PS50206">
    <property type="entry name" value="RHODANESE_3"/>
    <property type="match status" value="2"/>
</dbReference>
<dbReference type="FunFam" id="3.60.15.10:FF:000030">
    <property type="entry name" value="Metallo-beta-lactamase family protein"/>
    <property type="match status" value="1"/>
</dbReference>
<dbReference type="SUPFAM" id="SSF56281">
    <property type="entry name" value="Metallo-hydrolase/oxidoreductase"/>
    <property type="match status" value="1"/>
</dbReference>
<feature type="domain" description="Rhodanese" evidence="2">
    <location>
        <begin position="278"/>
        <end position="357"/>
    </location>
</feature>
<dbReference type="EMBL" id="BNJF01000001">
    <property type="protein sequence ID" value="GHO42373.1"/>
    <property type="molecule type" value="Genomic_DNA"/>
</dbReference>
<comment type="caution">
    <text evidence="3">The sequence shown here is derived from an EMBL/GenBank/DDBJ whole genome shotgun (WGS) entry which is preliminary data.</text>
</comment>
<feature type="domain" description="Rhodanese" evidence="2">
    <location>
        <begin position="383"/>
        <end position="467"/>
    </location>
</feature>
<dbReference type="PANTHER" id="PTHR43084">
    <property type="entry name" value="PERSULFIDE DIOXYGENASE ETHE1"/>
    <property type="match status" value="1"/>
</dbReference>
<evidence type="ECO:0000313" key="4">
    <source>
        <dbReference type="Proteomes" id="UP000612362"/>
    </source>
</evidence>
<dbReference type="InterPro" id="IPR044528">
    <property type="entry name" value="POD-like_MBL-fold"/>
</dbReference>
<reference evidence="3" key="1">
    <citation type="submission" date="2020-10" db="EMBL/GenBank/DDBJ databases">
        <title>Taxonomic study of unclassified bacteria belonging to the class Ktedonobacteria.</title>
        <authorList>
            <person name="Yabe S."/>
            <person name="Wang C.M."/>
            <person name="Zheng Y."/>
            <person name="Sakai Y."/>
            <person name="Cavaletti L."/>
            <person name="Monciardini P."/>
            <person name="Donadio S."/>
        </authorList>
    </citation>
    <scope>NUCLEOTIDE SEQUENCE</scope>
    <source>
        <strain evidence="3">SOSP1-1</strain>
    </source>
</reference>
<dbReference type="RefSeq" id="WP_220191920.1">
    <property type="nucleotide sequence ID" value="NZ_BNJF01000001.1"/>
</dbReference>